<protein>
    <recommendedName>
        <fullName evidence="1">F-box domain-containing protein</fullName>
    </recommendedName>
</protein>
<feature type="domain" description="F-box" evidence="1">
    <location>
        <begin position="10"/>
        <end position="40"/>
    </location>
</feature>
<evidence type="ECO:0000313" key="2">
    <source>
        <dbReference type="EMBL" id="EXF80308.1"/>
    </source>
</evidence>
<dbReference type="AlphaFoldDB" id="A0A010S6N0"/>
<dbReference type="CDD" id="cd09917">
    <property type="entry name" value="F-box_SF"/>
    <property type="match status" value="1"/>
</dbReference>
<dbReference type="SUPFAM" id="SSF81383">
    <property type="entry name" value="F-box domain"/>
    <property type="match status" value="1"/>
</dbReference>
<dbReference type="Proteomes" id="UP000020467">
    <property type="component" value="Unassembled WGS sequence"/>
</dbReference>
<dbReference type="KEGG" id="cfj:CFIO01_09342"/>
<dbReference type="Pfam" id="PF00646">
    <property type="entry name" value="F-box"/>
    <property type="match status" value="1"/>
</dbReference>
<organism evidence="2 3">
    <name type="scientific">Colletotrichum fioriniae PJ7</name>
    <dbReference type="NCBI Taxonomy" id="1445577"/>
    <lineage>
        <taxon>Eukaryota</taxon>
        <taxon>Fungi</taxon>
        <taxon>Dikarya</taxon>
        <taxon>Ascomycota</taxon>
        <taxon>Pezizomycotina</taxon>
        <taxon>Sordariomycetes</taxon>
        <taxon>Hypocreomycetidae</taxon>
        <taxon>Glomerellales</taxon>
        <taxon>Glomerellaceae</taxon>
        <taxon>Colletotrichum</taxon>
        <taxon>Colletotrichum acutatum species complex</taxon>
    </lineage>
</organism>
<reference evidence="2 3" key="1">
    <citation type="submission" date="2014-02" db="EMBL/GenBank/DDBJ databases">
        <title>The genome sequence of Colletotrichum fioriniae PJ7.</title>
        <authorList>
            <person name="Baroncelli R."/>
            <person name="Thon M.R."/>
        </authorList>
    </citation>
    <scope>NUCLEOTIDE SEQUENCE [LARGE SCALE GENOMIC DNA]</scope>
    <source>
        <strain evidence="2 3">PJ7</strain>
    </source>
</reference>
<dbReference type="InterPro" id="IPR036047">
    <property type="entry name" value="F-box-like_dom_sf"/>
</dbReference>
<sequence>MVTIRPCLGDLAPELIQQIASNISPSSLLDFRQTCKRFNNETLDLFLENFFTTRCFILERRSLENLVEISRHKVFGPAVHCLHVILDLTGKRINAVWMSSRTWLLLALTSLTYQPPWPTSSIAGQSTLWIESPPWGLSQLENELRFELEPWVMRPSGAVFAKRAIVALLSAVVGSRLALERLRIDFAHFPFTQSSLPSSLPHTALCIPQLLAIRAPDALRHVSTLHLLLSSEHMEDIELGLVSNGWASDVANFIHLFPSVSDLSLQVHAPMEDSNHINLWQLSTMYVPDLKSLVLSGFEGEGGDLVDMLRRHVASLKDLDLGNINLAQSERNWSDVVQVVRDELSDCKVQITDCEFEGQYLEIPNYSCADPSSFISFLQATTREELTELYDKLVDLEV</sequence>
<evidence type="ECO:0000259" key="1">
    <source>
        <dbReference type="Pfam" id="PF00646"/>
    </source>
</evidence>
<dbReference type="InterPro" id="IPR001810">
    <property type="entry name" value="F-box_dom"/>
</dbReference>
<dbReference type="eggNOG" id="ENOG502SU3N">
    <property type="taxonomic scope" value="Eukaryota"/>
</dbReference>
<accession>A0A010S6N0</accession>
<gene>
    <name evidence="2" type="ORF">CFIO01_09342</name>
</gene>
<keyword evidence="3" id="KW-1185">Reference proteome</keyword>
<name>A0A010S6N0_9PEZI</name>
<comment type="caution">
    <text evidence="2">The sequence shown here is derived from an EMBL/GenBank/DDBJ whole genome shotgun (WGS) entry which is preliminary data.</text>
</comment>
<proteinExistence type="predicted"/>
<dbReference type="STRING" id="1445577.A0A010S6N0"/>
<dbReference type="EMBL" id="JARH01000454">
    <property type="protein sequence ID" value="EXF80308.1"/>
    <property type="molecule type" value="Genomic_DNA"/>
</dbReference>
<dbReference type="HOGENOM" id="CLU_051367_1_0_1"/>
<dbReference type="OrthoDB" id="4840098at2759"/>
<evidence type="ECO:0000313" key="3">
    <source>
        <dbReference type="Proteomes" id="UP000020467"/>
    </source>
</evidence>